<reference evidence="2 3" key="1">
    <citation type="submission" date="2019-03" db="EMBL/GenBank/DDBJ databases">
        <authorList>
            <person name="Kim M.K.M."/>
        </authorList>
    </citation>
    <scope>NUCLEOTIDE SEQUENCE [LARGE SCALE GENOMIC DNA]</scope>
    <source>
        <strain evidence="2 3">17J68-12</strain>
    </source>
</reference>
<feature type="compositionally biased region" description="Basic and acidic residues" evidence="1">
    <location>
        <begin position="49"/>
        <end position="60"/>
    </location>
</feature>
<dbReference type="RefSeq" id="WP_131447925.1">
    <property type="nucleotide sequence ID" value="NZ_SJZI01000008.1"/>
</dbReference>
<proteinExistence type="predicted"/>
<dbReference type="AlphaFoldDB" id="A0A4R1BKM4"/>
<evidence type="ECO:0000313" key="3">
    <source>
        <dbReference type="Proteomes" id="UP000295334"/>
    </source>
</evidence>
<evidence type="ECO:0000256" key="1">
    <source>
        <dbReference type="SAM" id="MobiDB-lite"/>
    </source>
</evidence>
<feature type="compositionally biased region" description="Basic residues" evidence="1">
    <location>
        <begin position="24"/>
        <end position="33"/>
    </location>
</feature>
<sequence length="60" mass="6887">MKRFFTQWQLPFFGARHPAGEPKKKTKIKRKPVPKYPPSPSPESNNLRGRGDESRITPAP</sequence>
<keyword evidence="3" id="KW-1185">Reference proteome</keyword>
<dbReference type="EMBL" id="SJZI01000008">
    <property type="protein sequence ID" value="TCJ17778.1"/>
    <property type="molecule type" value="Genomic_DNA"/>
</dbReference>
<feature type="region of interest" description="Disordered" evidence="1">
    <location>
        <begin position="12"/>
        <end position="60"/>
    </location>
</feature>
<evidence type="ECO:0000313" key="2">
    <source>
        <dbReference type="EMBL" id="TCJ17778.1"/>
    </source>
</evidence>
<comment type="caution">
    <text evidence="2">The sequence shown here is derived from an EMBL/GenBank/DDBJ whole genome shotgun (WGS) entry which is preliminary data.</text>
</comment>
<name>A0A4R1BKM4_9BACT</name>
<protein>
    <submittedName>
        <fullName evidence="2">Uncharacterized protein</fullName>
    </submittedName>
</protein>
<dbReference type="Proteomes" id="UP000295334">
    <property type="component" value="Unassembled WGS sequence"/>
</dbReference>
<gene>
    <name evidence="2" type="ORF">EPD60_06210</name>
</gene>
<accession>A0A4R1BKM4</accession>
<organism evidence="2 3">
    <name type="scientific">Flaviaesturariibacter flavus</name>
    <dbReference type="NCBI Taxonomy" id="2502780"/>
    <lineage>
        <taxon>Bacteria</taxon>
        <taxon>Pseudomonadati</taxon>
        <taxon>Bacteroidota</taxon>
        <taxon>Chitinophagia</taxon>
        <taxon>Chitinophagales</taxon>
        <taxon>Chitinophagaceae</taxon>
        <taxon>Flaviaestuariibacter</taxon>
    </lineage>
</organism>